<protein>
    <submittedName>
        <fullName evidence="2">Pitrilysin family protein</fullName>
    </submittedName>
</protein>
<dbReference type="InterPro" id="IPR007863">
    <property type="entry name" value="Peptidase_M16_C"/>
</dbReference>
<evidence type="ECO:0000313" key="2">
    <source>
        <dbReference type="EMBL" id="WLV25817.1"/>
    </source>
</evidence>
<accession>A0ABY9KZI5</accession>
<dbReference type="InterPro" id="IPR011249">
    <property type="entry name" value="Metalloenz_LuxS/M16"/>
</dbReference>
<dbReference type="Proteomes" id="UP001180087">
    <property type="component" value="Chromosome"/>
</dbReference>
<dbReference type="EMBL" id="CP129113">
    <property type="protein sequence ID" value="WLV25817.1"/>
    <property type="molecule type" value="Genomic_DNA"/>
</dbReference>
<dbReference type="PANTHER" id="PTHR11851:SF186">
    <property type="entry name" value="INACTIVE METALLOPROTEASE YMFF-RELATED"/>
    <property type="match status" value="1"/>
</dbReference>
<feature type="domain" description="Peptidase M16 C-terminal" evidence="1">
    <location>
        <begin position="184"/>
        <end position="357"/>
    </location>
</feature>
<dbReference type="InterPro" id="IPR050361">
    <property type="entry name" value="MPP/UQCRC_Complex"/>
</dbReference>
<dbReference type="RefSeq" id="WP_348029611.1">
    <property type="nucleotide sequence ID" value="NZ_CP129113.1"/>
</dbReference>
<evidence type="ECO:0000259" key="1">
    <source>
        <dbReference type="Pfam" id="PF05193"/>
    </source>
</evidence>
<gene>
    <name evidence="2" type="ORF">QR721_06320</name>
</gene>
<organism evidence="2 3">
    <name type="scientific">Aciduricibacillus chroicocephali</name>
    <dbReference type="NCBI Taxonomy" id="3054939"/>
    <lineage>
        <taxon>Bacteria</taxon>
        <taxon>Bacillati</taxon>
        <taxon>Bacillota</taxon>
        <taxon>Bacilli</taxon>
        <taxon>Bacillales</taxon>
        <taxon>Bacillaceae</taxon>
        <taxon>Aciduricibacillus</taxon>
    </lineage>
</organism>
<dbReference type="Gene3D" id="3.30.830.10">
    <property type="entry name" value="Metalloenzyme, LuxS/M16 peptidase-like"/>
    <property type="match status" value="2"/>
</dbReference>
<evidence type="ECO:0000313" key="3">
    <source>
        <dbReference type="Proteomes" id="UP001180087"/>
    </source>
</evidence>
<proteinExistence type="predicted"/>
<dbReference type="NCBIfam" id="NF047422">
    <property type="entry name" value="YfmF_fam"/>
    <property type="match status" value="1"/>
</dbReference>
<dbReference type="PANTHER" id="PTHR11851">
    <property type="entry name" value="METALLOPROTEASE"/>
    <property type="match status" value="1"/>
</dbReference>
<dbReference type="Pfam" id="PF05193">
    <property type="entry name" value="Peptidase_M16_C"/>
    <property type="match status" value="1"/>
</dbReference>
<sequence>MKQINEHIYEEKGMRLHLIPTTKFKTLHMIAKFRTKLNREDITKRALLSYVLRQGTKNNPTRSELEGKLDELYGAGLGIDDGKRGENHIISFRLELANDKFIPNAPNMMQQGINLLREVVFDPNASNGKFAEDVFNRERETLRQRIRSVKEDKMSYAQMRLIDEMCEGESYSLHVHGYESDLESISASDLYAYYEKMIANDELDLYILGDFNLETAKETAINAFGRNAEPKKIKLTQVQSKHVSKLRELVEKENIQQAKLHIGYRTHCTYRDPEYYALQVFNGIFGGFPNSKLFMNVREKHSLAYYAASRLESHAGLMFVFSGIAPDDYSKAREIIELQLKDMKAGDFTEEILEETKGLIINDILETLDHPQGIIELKYQQVLAGENTTPDELIEGIRAVSKEDVLAAAEKIEEDMVYLLTSDGGASDEQAAI</sequence>
<name>A0ABY9KZI5_9BACI</name>
<dbReference type="SUPFAM" id="SSF63411">
    <property type="entry name" value="LuxS/MPP-like metallohydrolase"/>
    <property type="match status" value="2"/>
</dbReference>
<reference evidence="2" key="1">
    <citation type="submission" date="2023-06" db="EMBL/GenBank/DDBJ databases">
        <title>A Treasure from Seagulls: Isolation and Description of Aciduricobacillus qingdaonensis gen. nov., sp. nov., a Rare Obligately Uric Acid-utilizing Member in the Family Bacillaceae.</title>
        <authorList>
            <person name="Liu W."/>
            <person name="Wang B."/>
        </authorList>
    </citation>
    <scope>NUCLEOTIDE SEQUENCE</scope>
    <source>
        <strain evidence="2">44XB</strain>
    </source>
</reference>
<keyword evidence="3" id="KW-1185">Reference proteome</keyword>